<dbReference type="Proteomes" id="UP000070444">
    <property type="component" value="Unassembled WGS sequence"/>
</dbReference>
<protein>
    <submittedName>
        <fullName evidence="6">Uncharacterized protein</fullName>
    </submittedName>
</protein>
<dbReference type="InterPro" id="IPR039757">
    <property type="entry name" value="EIF2D"/>
</dbReference>
<feature type="domain" description="Pre-PUA" evidence="3">
    <location>
        <begin position="2"/>
        <end position="91"/>
    </location>
</feature>
<dbReference type="EMBL" id="KQ964500">
    <property type="protein sequence ID" value="KXN70514.1"/>
    <property type="molecule type" value="Genomic_DNA"/>
</dbReference>
<dbReference type="GO" id="GO:0003743">
    <property type="term" value="F:translation initiation factor activity"/>
    <property type="evidence" value="ECO:0007669"/>
    <property type="project" value="InterPro"/>
</dbReference>
<reference evidence="6 7" key="1">
    <citation type="journal article" date="2015" name="Genome Biol. Evol.">
        <title>Phylogenomic analyses indicate that early fungi evolved digesting cell walls of algal ancestors of land plants.</title>
        <authorList>
            <person name="Chang Y."/>
            <person name="Wang S."/>
            <person name="Sekimoto S."/>
            <person name="Aerts A.L."/>
            <person name="Choi C."/>
            <person name="Clum A."/>
            <person name="LaButti K.M."/>
            <person name="Lindquist E.A."/>
            <person name="Yee Ngan C."/>
            <person name="Ohm R.A."/>
            <person name="Salamov A.A."/>
            <person name="Grigoriev I.V."/>
            <person name="Spatafora J.W."/>
            <person name="Berbee M.L."/>
        </authorList>
    </citation>
    <scope>NUCLEOTIDE SEQUENCE [LARGE SCALE GENOMIC DNA]</scope>
    <source>
        <strain evidence="6 7">NRRL 28638</strain>
    </source>
</reference>
<keyword evidence="1" id="KW-0963">Cytoplasm</keyword>
<feature type="region of interest" description="Disordered" evidence="2">
    <location>
        <begin position="359"/>
        <end position="393"/>
    </location>
</feature>
<dbReference type="CDD" id="cd21156">
    <property type="entry name" value="PUA_eIF2d-like"/>
    <property type="match status" value="1"/>
</dbReference>
<feature type="region of interest" description="Disordered" evidence="2">
    <location>
        <begin position="205"/>
        <end position="236"/>
    </location>
</feature>
<sequence length="597" mass="67083">MFKKPFHTKSNTLVKSSDRRKIIGQLLNDYNFPDGKESLTSYVQDPLNSSSISTHIDEHVTAYYNKSKSDHLEPIFFKFGNDVFPTVYTLWSDLSSKEELLPMIITHQFVVQKLIGGADLMVPGILQPDEGLPKLVKGDKVAIGCWERDNSITYVGVGYMEMNSSEVPARGGKGKIVKVVHMVGDYLWKQGSKIQPVKVIGTAEDLIHNENVENDDEDEDEDEDEEEDEEDDKLNDSIKKLEVKDEVEDEEEEAEEAVKIDPKQMDAYLYASLYQTLKTRFTSKIGKPMLPLNSTIFYSNYMMPSSPANITLDLKNSTFKKLNKFLKVIEKDGLVTLKDIGGLTHIKSVKWEHAKVKAHKLHEESNGEGQESANAQSSTQSQTASSSKEPAEEKNEFDIRWLYKYPTNLAPIFGQPTGAYCAKYYTVNQLLSLSEQEFLVKENLLNKGQVKIEANIANLLMTHEQTLKHDFIKLDQYNNLIKGKLQHFYQVINNGEAGPIKKGMPNPIQVTVENRQGKNNAQQIQVPLKNMCASSVAVNELPSSDKQSKEPKFEVLAQGNQVKAVLNLICDKLSVPKAFVEVKDPTAGKGKGGKKKK</sequence>
<gene>
    <name evidence="6" type="ORF">CONCODRAFT_17590</name>
</gene>
<dbReference type="SUPFAM" id="SSF88697">
    <property type="entry name" value="PUA domain-like"/>
    <property type="match status" value="1"/>
</dbReference>
<feature type="domain" description="eIF2D winged helix" evidence="4">
    <location>
        <begin position="266"/>
        <end position="349"/>
    </location>
</feature>
<dbReference type="GO" id="GO:0001731">
    <property type="term" value="P:formation of translation preinitiation complex"/>
    <property type="evidence" value="ECO:0007669"/>
    <property type="project" value="InterPro"/>
</dbReference>
<organism evidence="6 7">
    <name type="scientific">Conidiobolus coronatus (strain ATCC 28846 / CBS 209.66 / NRRL 28638)</name>
    <name type="common">Delacroixia coronata</name>
    <dbReference type="NCBI Taxonomy" id="796925"/>
    <lineage>
        <taxon>Eukaryota</taxon>
        <taxon>Fungi</taxon>
        <taxon>Fungi incertae sedis</taxon>
        <taxon>Zoopagomycota</taxon>
        <taxon>Entomophthoromycotina</taxon>
        <taxon>Entomophthoromycetes</taxon>
        <taxon>Entomophthorales</taxon>
        <taxon>Ancylistaceae</taxon>
        <taxon>Conidiobolus</taxon>
    </lineage>
</organism>
<proteinExistence type="predicted"/>
<dbReference type="AlphaFoldDB" id="A0A137P6F6"/>
<dbReference type="InterPro" id="IPR041366">
    <property type="entry name" value="Pre-PUA"/>
</dbReference>
<dbReference type="PROSITE" id="PS50890">
    <property type="entry name" value="PUA"/>
    <property type="match status" value="1"/>
</dbReference>
<evidence type="ECO:0000259" key="5">
    <source>
        <dbReference type="Pfam" id="PF26292"/>
    </source>
</evidence>
<dbReference type="STRING" id="796925.A0A137P6F6"/>
<evidence type="ECO:0000259" key="3">
    <source>
        <dbReference type="Pfam" id="PF17832"/>
    </source>
</evidence>
<dbReference type="InterPro" id="IPR004521">
    <property type="entry name" value="Uncharacterised_CHP00451"/>
</dbReference>
<dbReference type="OMA" id="KWIESAD"/>
<dbReference type="InterPro" id="IPR057429">
    <property type="entry name" value="WH_eIF2D"/>
</dbReference>
<dbReference type="OrthoDB" id="199771at2759"/>
<dbReference type="GO" id="GO:0003723">
    <property type="term" value="F:RNA binding"/>
    <property type="evidence" value="ECO:0007669"/>
    <property type="project" value="InterPro"/>
</dbReference>
<dbReference type="PANTHER" id="PTHR12217:SF4">
    <property type="entry name" value="EUKARYOTIC TRANSLATION INITIATION FACTOR 2D"/>
    <property type="match status" value="1"/>
</dbReference>
<dbReference type="Gene3D" id="3.10.400.20">
    <property type="match status" value="1"/>
</dbReference>
<dbReference type="NCBIfam" id="TIGR00451">
    <property type="entry name" value="unchar_dom_2"/>
    <property type="match status" value="1"/>
</dbReference>
<dbReference type="InterPro" id="IPR048248">
    <property type="entry name" value="PUA_eIF2d-like"/>
</dbReference>
<evidence type="ECO:0000256" key="2">
    <source>
        <dbReference type="SAM" id="MobiDB-lite"/>
    </source>
</evidence>
<feature type="compositionally biased region" description="Low complexity" evidence="2">
    <location>
        <begin position="372"/>
        <end position="387"/>
    </location>
</feature>
<evidence type="ECO:0000313" key="6">
    <source>
        <dbReference type="EMBL" id="KXN70514.1"/>
    </source>
</evidence>
<evidence type="ECO:0000313" key="7">
    <source>
        <dbReference type="Proteomes" id="UP000070444"/>
    </source>
</evidence>
<feature type="compositionally biased region" description="Acidic residues" evidence="2">
    <location>
        <begin position="212"/>
        <end position="233"/>
    </location>
</feature>
<dbReference type="PANTHER" id="PTHR12217">
    <property type="entry name" value="EUKARYOTIC TRANSLATION INITIATION FACTOR 2D"/>
    <property type="match status" value="1"/>
</dbReference>
<accession>A0A137P6F6</accession>
<feature type="domain" description="Eukaryotic translation initiation factor 2D-like PUA RNA-binding" evidence="5">
    <location>
        <begin position="101"/>
        <end position="185"/>
    </location>
</feature>
<name>A0A137P6F6_CONC2</name>
<evidence type="ECO:0000259" key="4">
    <source>
        <dbReference type="Pfam" id="PF25304"/>
    </source>
</evidence>
<dbReference type="InterPro" id="IPR015947">
    <property type="entry name" value="PUA-like_sf"/>
</dbReference>
<dbReference type="Pfam" id="PF26292">
    <property type="entry name" value="PUA_elF2D"/>
    <property type="match status" value="1"/>
</dbReference>
<keyword evidence="7" id="KW-1185">Reference proteome</keyword>
<dbReference type="Pfam" id="PF25304">
    <property type="entry name" value="WHD_eIF2D"/>
    <property type="match status" value="1"/>
</dbReference>
<dbReference type="Pfam" id="PF17832">
    <property type="entry name" value="Pre-PUA"/>
    <property type="match status" value="1"/>
</dbReference>
<evidence type="ECO:0000256" key="1">
    <source>
        <dbReference type="ARBA" id="ARBA00022490"/>
    </source>
</evidence>